<dbReference type="EMBL" id="JAACLJ010000008">
    <property type="protein sequence ID" value="KAF4582096.1"/>
    <property type="molecule type" value="Genomic_DNA"/>
</dbReference>
<gene>
    <name evidence="6" type="ORF">GQ602_006720</name>
</gene>
<comment type="caution">
    <text evidence="6">The sequence shown here is derived from an EMBL/GenBank/DDBJ whole genome shotgun (WGS) entry which is preliminary data.</text>
</comment>
<dbReference type="InterPro" id="IPR016035">
    <property type="entry name" value="Acyl_Trfase/lysoPLipase"/>
</dbReference>
<organism evidence="6 7">
    <name type="scientific">Ophiocordyceps camponoti-floridani</name>
    <dbReference type="NCBI Taxonomy" id="2030778"/>
    <lineage>
        <taxon>Eukaryota</taxon>
        <taxon>Fungi</taxon>
        <taxon>Dikarya</taxon>
        <taxon>Ascomycota</taxon>
        <taxon>Pezizomycotina</taxon>
        <taxon>Sordariomycetes</taxon>
        <taxon>Hypocreomycetidae</taxon>
        <taxon>Hypocreales</taxon>
        <taxon>Ophiocordycipitaceae</taxon>
        <taxon>Ophiocordyceps</taxon>
    </lineage>
</organism>
<dbReference type="InterPro" id="IPR050091">
    <property type="entry name" value="PKS_NRPS_Biosynth_Enz"/>
</dbReference>
<sequence length="487" mass="53626">MADVPISQVSDDDSVRVEEWPEGRPPIMLKNGHAVAEWLAQFVRSGEADDEPRLFLLSSASRESLDRLEDLYKTCLEAEKTYPAQVPHTPASRGSHESNRAYALAGPRRMMQISPAMDSSPPSRIMWAFTCQGAQWPGMGVELVESNAVFGQAIRRMDDFLASLPSPPASTIEADLRDPAFLIRHIQTVFFRLTVAVQIALVQVLRSWNLAPDLVFGCSTGEIAAAYASGALSAEAAIAIAYFIALTAPGDEDEKRALLFAVLGLGQQRLIPYLKPGVFLTGDASPSHSMLCGDADQVQSVFDNIREQQPLVPLHLFRTNSAWHTGESSSPLLKDGRVLTDAPGHEDLVKHMLALQEAIQSLGQAAEPTEPAIPFFSTVTGRRLEGSASLGASYWRANLEGIIEFGRCFQAAIGDRRDRVLVIEIGPHPFFKRYVGYWTEELGLDLVYLHTLERDVSCRQSLLRLSGQLFQHKIQAQGVEQSIYQSI</sequence>
<proteinExistence type="predicted"/>
<accession>A0A8H4Q1Q3</accession>
<dbReference type="GO" id="GO:0006633">
    <property type="term" value="P:fatty acid biosynthetic process"/>
    <property type="evidence" value="ECO:0007669"/>
    <property type="project" value="TreeGrafter"/>
</dbReference>
<dbReference type="Gene3D" id="3.30.70.3290">
    <property type="match status" value="1"/>
</dbReference>
<protein>
    <submittedName>
        <fullName evidence="6">Polyketide synthase</fullName>
    </submittedName>
</protein>
<dbReference type="PANTHER" id="PTHR43775">
    <property type="entry name" value="FATTY ACID SYNTHASE"/>
    <property type="match status" value="1"/>
</dbReference>
<keyword evidence="2" id="KW-0597">Phosphoprotein</keyword>
<dbReference type="SMART" id="SM00827">
    <property type="entry name" value="PKS_AT"/>
    <property type="match status" value="1"/>
</dbReference>
<dbReference type="GO" id="GO:0044550">
    <property type="term" value="P:secondary metabolite biosynthetic process"/>
    <property type="evidence" value="ECO:0007669"/>
    <property type="project" value="TreeGrafter"/>
</dbReference>
<dbReference type="InterPro" id="IPR001227">
    <property type="entry name" value="Ac_transferase_dom_sf"/>
</dbReference>
<dbReference type="AlphaFoldDB" id="A0A8H4Q1Q3"/>
<evidence type="ECO:0000256" key="3">
    <source>
        <dbReference type="ARBA" id="ARBA00022679"/>
    </source>
</evidence>
<keyword evidence="1" id="KW-0596">Phosphopantetheine</keyword>
<name>A0A8H4Q1Q3_9HYPO</name>
<evidence type="ECO:0000256" key="1">
    <source>
        <dbReference type="ARBA" id="ARBA00022450"/>
    </source>
</evidence>
<evidence type="ECO:0000313" key="6">
    <source>
        <dbReference type="EMBL" id="KAF4582096.1"/>
    </source>
</evidence>
<dbReference type="Proteomes" id="UP000562929">
    <property type="component" value="Unassembled WGS sequence"/>
</dbReference>
<dbReference type="OrthoDB" id="4920000at2759"/>
<dbReference type="Gene3D" id="3.40.366.10">
    <property type="entry name" value="Malonyl-Coenzyme A Acyl Carrier Protein, domain 2"/>
    <property type="match status" value="2"/>
</dbReference>
<evidence type="ECO:0000256" key="4">
    <source>
        <dbReference type="ARBA" id="ARBA00023268"/>
    </source>
</evidence>
<dbReference type="InterPro" id="IPR014043">
    <property type="entry name" value="Acyl_transferase_dom"/>
</dbReference>
<keyword evidence="3" id="KW-0808">Transferase</keyword>
<keyword evidence="4" id="KW-0511">Multifunctional enzyme</keyword>
<dbReference type="Pfam" id="PF00698">
    <property type="entry name" value="Acyl_transf_1"/>
    <property type="match status" value="1"/>
</dbReference>
<evidence type="ECO:0000313" key="7">
    <source>
        <dbReference type="Proteomes" id="UP000562929"/>
    </source>
</evidence>
<dbReference type="SUPFAM" id="SSF52151">
    <property type="entry name" value="FabD/lysophospholipase-like"/>
    <property type="match status" value="1"/>
</dbReference>
<reference evidence="6 7" key="1">
    <citation type="journal article" date="2020" name="G3 (Bethesda)">
        <title>Genetic Underpinnings of Host Manipulation by Ophiocordyceps as Revealed by Comparative Transcriptomics.</title>
        <authorList>
            <person name="Will I."/>
            <person name="Das B."/>
            <person name="Trinh T."/>
            <person name="Brachmann A."/>
            <person name="Ohm R.A."/>
            <person name="de Bekker C."/>
        </authorList>
    </citation>
    <scope>NUCLEOTIDE SEQUENCE [LARGE SCALE GENOMIC DNA]</scope>
    <source>
        <strain evidence="6 7">EC05</strain>
    </source>
</reference>
<dbReference type="GO" id="GO:0004312">
    <property type="term" value="F:fatty acid synthase activity"/>
    <property type="evidence" value="ECO:0007669"/>
    <property type="project" value="TreeGrafter"/>
</dbReference>
<feature type="domain" description="Malonyl-CoA:ACP transacylase (MAT)" evidence="5">
    <location>
        <begin position="128"/>
        <end position="456"/>
    </location>
</feature>
<keyword evidence="7" id="KW-1185">Reference proteome</keyword>
<evidence type="ECO:0000259" key="5">
    <source>
        <dbReference type="SMART" id="SM00827"/>
    </source>
</evidence>
<evidence type="ECO:0000256" key="2">
    <source>
        <dbReference type="ARBA" id="ARBA00022553"/>
    </source>
</evidence>
<dbReference type="PANTHER" id="PTHR43775:SF49">
    <property type="entry name" value="SYNTHASE, PUTATIVE (JCVI)-RELATED"/>
    <property type="match status" value="1"/>
</dbReference>